<keyword evidence="1" id="KW-1133">Transmembrane helix</keyword>
<dbReference type="RefSeq" id="WP_092891411.1">
    <property type="nucleotide sequence ID" value="NZ_FOOQ01000002.1"/>
</dbReference>
<dbReference type="EMBL" id="FOOQ01000002">
    <property type="protein sequence ID" value="SFG36638.1"/>
    <property type="molecule type" value="Genomic_DNA"/>
</dbReference>
<dbReference type="Proteomes" id="UP000198876">
    <property type="component" value="Unassembled WGS sequence"/>
</dbReference>
<feature type="transmembrane region" description="Helical" evidence="1">
    <location>
        <begin position="260"/>
        <end position="279"/>
    </location>
</feature>
<keyword evidence="1" id="KW-0472">Membrane</keyword>
<proteinExistence type="predicted"/>
<organism evidence="2 3">
    <name type="scientific">Halopelagius inordinatus</name>
    <dbReference type="NCBI Taxonomy" id="553467"/>
    <lineage>
        <taxon>Archaea</taxon>
        <taxon>Methanobacteriati</taxon>
        <taxon>Methanobacteriota</taxon>
        <taxon>Stenosarchaea group</taxon>
        <taxon>Halobacteria</taxon>
        <taxon>Halobacteriales</taxon>
        <taxon>Haloferacaceae</taxon>
    </lineage>
</organism>
<evidence type="ECO:0000313" key="3">
    <source>
        <dbReference type="Proteomes" id="UP000198876"/>
    </source>
</evidence>
<keyword evidence="1" id="KW-0812">Transmembrane</keyword>
<dbReference type="AlphaFoldDB" id="A0A1I2R821"/>
<dbReference type="STRING" id="553467.SAMN04488063_1819"/>
<feature type="transmembrane region" description="Helical" evidence="1">
    <location>
        <begin position="89"/>
        <end position="111"/>
    </location>
</feature>
<sequence>MLAVLRAGLRVALNRQRVFGLSVGVLLFEGLVRVALAALHPVLSLLCPPLVSLLALGSAAPTVRTAVVAPEATPDWTVRSTLRERGARLCAVAVSGHLVSLALGAAGFLVVDTALRAVIYAAGGTVPTAVVVLTPFAGVAAGTFVAWGLIAPTVARVVSGTGLGDAATASVRAIGDRRRTSRVLCLHAACVLVAAGAFGVCLVLGSDRYATQEAAVVALLVGVAVTTVTLTILGAFVYPIHVALAAERADETQTVPVRRVALAAVLVAGLVVGAAAIRVTDARPSTGPSASASLPGDATDAYATALDRTASEDHRVVVREVRDGERSVSTTVLERSARRYLTARRSDGRTSVGYADSGVSYNFGGSSGVLPYAASERRVGGGVARALPYYWYVRDEYSLSRGIGYGLPESRTGRWTTVAAENGTRTLELADGPAVFAALYDAPAENGRYETAVIRMRVDTDRGVVVGGRTRLNATVGERRVIRNVSYAVETGDGVDARRPSVLGPRSVGEWTWDLFAY</sequence>
<feature type="transmembrane region" description="Helical" evidence="1">
    <location>
        <begin position="217"/>
        <end position="240"/>
    </location>
</feature>
<evidence type="ECO:0000313" key="2">
    <source>
        <dbReference type="EMBL" id="SFG36638.1"/>
    </source>
</evidence>
<gene>
    <name evidence="2" type="ORF">SAMN04488063_1819</name>
</gene>
<evidence type="ECO:0000256" key="1">
    <source>
        <dbReference type="SAM" id="Phobius"/>
    </source>
</evidence>
<name>A0A1I2R821_9EURY</name>
<feature type="transmembrane region" description="Helical" evidence="1">
    <location>
        <begin position="184"/>
        <end position="205"/>
    </location>
</feature>
<feature type="transmembrane region" description="Helical" evidence="1">
    <location>
        <begin position="117"/>
        <end position="150"/>
    </location>
</feature>
<dbReference type="OrthoDB" id="346502at2157"/>
<protein>
    <submittedName>
        <fullName evidence="2">Uncharacterized protein</fullName>
    </submittedName>
</protein>
<accession>A0A1I2R821</accession>
<reference evidence="3" key="1">
    <citation type="submission" date="2016-10" db="EMBL/GenBank/DDBJ databases">
        <authorList>
            <person name="Varghese N."/>
            <person name="Submissions S."/>
        </authorList>
    </citation>
    <scope>NUCLEOTIDE SEQUENCE [LARGE SCALE GENOMIC DNA]</scope>
    <source>
        <strain evidence="3">CGMCC 1.7739</strain>
    </source>
</reference>
<keyword evidence="3" id="KW-1185">Reference proteome</keyword>